<organism evidence="4 5">
    <name type="scientific">Petrolisthes cinctipes</name>
    <name type="common">Flat porcelain crab</name>
    <dbReference type="NCBI Taxonomy" id="88211"/>
    <lineage>
        <taxon>Eukaryota</taxon>
        <taxon>Metazoa</taxon>
        <taxon>Ecdysozoa</taxon>
        <taxon>Arthropoda</taxon>
        <taxon>Crustacea</taxon>
        <taxon>Multicrustacea</taxon>
        <taxon>Malacostraca</taxon>
        <taxon>Eumalacostraca</taxon>
        <taxon>Eucarida</taxon>
        <taxon>Decapoda</taxon>
        <taxon>Pleocyemata</taxon>
        <taxon>Anomura</taxon>
        <taxon>Galatheoidea</taxon>
        <taxon>Porcellanidae</taxon>
        <taxon>Petrolisthes</taxon>
    </lineage>
</organism>
<gene>
    <name evidence="4" type="ORF">Pcinc_027386</name>
</gene>
<evidence type="ECO:0000256" key="1">
    <source>
        <dbReference type="SAM" id="MobiDB-lite"/>
    </source>
</evidence>
<dbReference type="EMBL" id="JAWQEG010003271">
    <property type="protein sequence ID" value="KAK3867128.1"/>
    <property type="molecule type" value="Genomic_DNA"/>
</dbReference>
<sequence>MRAPGAGVGGDILLPRLLVVVWGLLLYHVLLMLVQVSDATALTWYKVKVSQTTLQSNEVLEVAAVNDLVSAMIGSQNQETHQLFCCTDTGTCRFYDVIVVAGHDDSASGPVEECWTWHLVIPSEYQSEECNYGGIEYEDGDIFVDNESCHSLQCQTGEIVTLKERSPANVSLLVNEGCVFIEPTPMTFDNARNFCKGEGGDMYVAGNFKSLQEYLGTLSYSNVWVGARSRAWLDGRPVDIDEWYTNEPDLSPDYLTTVLTGIARPPPQPPPQSVTGTVVLKPRRVRVEKITVTSPTQVKTVNIGGNKSGDKSGNNNRRIGNRQQQSRQRATRTRQQQEVHHHPPTAQHGSSLSPRHPAGQGNSIYNWPAKQHRPPCPPLKDVGRSQCVVIAPAEATLSRIATQGQQNKGKNTF</sequence>
<feature type="region of interest" description="Disordered" evidence="1">
    <location>
        <begin position="261"/>
        <end position="280"/>
    </location>
</feature>
<feature type="compositionally biased region" description="Low complexity" evidence="1">
    <location>
        <begin position="311"/>
        <end position="334"/>
    </location>
</feature>
<dbReference type="PROSITE" id="PS50041">
    <property type="entry name" value="C_TYPE_LECTIN_2"/>
    <property type="match status" value="1"/>
</dbReference>
<feature type="compositionally biased region" description="Polar residues" evidence="1">
    <location>
        <begin position="291"/>
        <end position="300"/>
    </location>
</feature>
<comment type="caution">
    <text evidence="4">The sequence shown here is derived from an EMBL/GenBank/DDBJ whole genome shotgun (WGS) entry which is preliminary data.</text>
</comment>
<dbReference type="InterPro" id="IPR016186">
    <property type="entry name" value="C-type_lectin-like/link_sf"/>
</dbReference>
<evidence type="ECO:0000313" key="5">
    <source>
        <dbReference type="Proteomes" id="UP001286313"/>
    </source>
</evidence>
<dbReference type="Gene3D" id="3.10.100.10">
    <property type="entry name" value="Mannose-Binding Protein A, subunit A"/>
    <property type="match status" value="1"/>
</dbReference>
<dbReference type="InterPro" id="IPR001304">
    <property type="entry name" value="C-type_lectin-like"/>
</dbReference>
<dbReference type="AlphaFoldDB" id="A0AAE1KAC1"/>
<keyword evidence="2" id="KW-0812">Transmembrane</keyword>
<dbReference type="SUPFAM" id="SSF56436">
    <property type="entry name" value="C-type lectin-like"/>
    <property type="match status" value="1"/>
</dbReference>
<feature type="domain" description="C-type lectin" evidence="3">
    <location>
        <begin position="174"/>
        <end position="249"/>
    </location>
</feature>
<keyword evidence="5" id="KW-1185">Reference proteome</keyword>
<dbReference type="InterPro" id="IPR016187">
    <property type="entry name" value="CTDL_fold"/>
</dbReference>
<dbReference type="Proteomes" id="UP001286313">
    <property type="component" value="Unassembled WGS sequence"/>
</dbReference>
<evidence type="ECO:0000313" key="4">
    <source>
        <dbReference type="EMBL" id="KAK3867128.1"/>
    </source>
</evidence>
<keyword evidence="2" id="KW-0472">Membrane</keyword>
<name>A0AAE1KAC1_PETCI</name>
<reference evidence="4" key="1">
    <citation type="submission" date="2023-10" db="EMBL/GenBank/DDBJ databases">
        <title>Genome assemblies of two species of porcelain crab, Petrolisthes cinctipes and Petrolisthes manimaculis (Anomura: Porcellanidae).</title>
        <authorList>
            <person name="Angst P."/>
        </authorList>
    </citation>
    <scope>NUCLEOTIDE SEQUENCE</scope>
    <source>
        <strain evidence="4">PB745_01</strain>
        <tissue evidence="4">Gill</tissue>
    </source>
</reference>
<dbReference type="CDD" id="cd00037">
    <property type="entry name" value="CLECT"/>
    <property type="match status" value="1"/>
</dbReference>
<evidence type="ECO:0000259" key="3">
    <source>
        <dbReference type="PROSITE" id="PS50041"/>
    </source>
</evidence>
<feature type="transmembrane region" description="Helical" evidence="2">
    <location>
        <begin position="12"/>
        <end position="34"/>
    </location>
</feature>
<keyword evidence="2" id="KW-1133">Transmembrane helix</keyword>
<accession>A0AAE1KAC1</accession>
<evidence type="ECO:0000256" key="2">
    <source>
        <dbReference type="SAM" id="Phobius"/>
    </source>
</evidence>
<feature type="region of interest" description="Disordered" evidence="1">
    <location>
        <begin position="290"/>
        <end position="379"/>
    </location>
</feature>
<proteinExistence type="predicted"/>
<protein>
    <recommendedName>
        <fullName evidence="3">C-type lectin domain-containing protein</fullName>
    </recommendedName>
</protein>